<comment type="caution">
    <text evidence="3">The sequence shown here is derived from an EMBL/GenBank/DDBJ whole genome shotgun (WGS) entry which is preliminary data.</text>
</comment>
<dbReference type="Proteomes" id="UP001243009">
    <property type="component" value="Unassembled WGS sequence"/>
</dbReference>
<dbReference type="Gene3D" id="3.40.190.10">
    <property type="entry name" value="Periplasmic binding protein-like II"/>
    <property type="match status" value="1"/>
</dbReference>
<gene>
    <name evidence="3" type="ORF">Q7A36_31360</name>
</gene>
<dbReference type="PANTHER" id="PTHR42928:SF5">
    <property type="entry name" value="BLR1237 PROTEIN"/>
    <property type="match status" value="1"/>
</dbReference>
<sequence>MRRRDLLALAALPGSAPAATQQAWPTRSINLVIPFPPGGIVDTLGRTTAERVARVLGQPVTIENRPGAGSAIGNAQVAAARPDGYTVLSGGIGLAIIPNLQPGLAPQDPATALDPVAHTSRTAYVLHINRGLPVNSLAEFVAWARTRGPNLNAATSGLGIGVHLTWELFRRQAGLLEGEVLHYRGGVPAILDIQAGRADFAWSTALEAIQAMRAGQTRPIAVTAAQRIAALPDTPTVIESGYPGFEVQSWSGWYVPAGTPPPIIARLSAALEEALADPDLRARFTEWGVEAAYGPPAMLRETLLRETRRWGQLIREAKIEAQPG</sequence>
<evidence type="ECO:0000313" key="4">
    <source>
        <dbReference type="Proteomes" id="UP001243009"/>
    </source>
</evidence>
<organism evidence="3 4">
    <name type="scientific">Paracraurococcus lichenis</name>
    <dbReference type="NCBI Taxonomy" id="3064888"/>
    <lineage>
        <taxon>Bacteria</taxon>
        <taxon>Pseudomonadati</taxon>
        <taxon>Pseudomonadota</taxon>
        <taxon>Alphaproteobacteria</taxon>
        <taxon>Acetobacterales</taxon>
        <taxon>Roseomonadaceae</taxon>
        <taxon>Paracraurococcus</taxon>
    </lineage>
</organism>
<name>A0ABT9E9I5_9PROT</name>
<dbReference type="SUPFAM" id="SSF53850">
    <property type="entry name" value="Periplasmic binding protein-like II"/>
    <property type="match status" value="1"/>
</dbReference>
<dbReference type="PIRSF" id="PIRSF017082">
    <property type="entry name" value="YflP"/>
    <property type="match status" value="1"/>
</dbReference>
<evidence type="ECO:0000256" key="1">
    <source>
        <dbReference type="ARBA" id="ARBA00006987"/>
    </source>
</evidence>
<comment type="similarity">
    <text evidence="1">Belongs to the UPF0065 (bug) family.</text>
</comment>
<accession>A0ABT9E9I5</accession>
<protein>
    <submittedName>
        <fullName evidence="3">Tripartite tricarboxylate transporter substrate-binding protein</fullName>
    </submittedName>
</protein>
<feature type="signal peptide" evidence="2">
    <location>
        <begin position="1"/>
        <end position="18"/>
    </location>
</feature>
<dbReference type="InterPro" id="IPR042100">
    <property type="entry name" value="Bug_dom1"/>
</dbReference>
<dbReference type="RefSeq" id="WP_305107732.1">
    <property type="nucleotide sequence ID" value="NZ_JAUTWS010000061.1"/>
</dbReference>
<keyword evidence="2" id="KW-0732">Signal</keyword>
<dbReference type="EMBL" id="JAUTWS010000061">
    <property type="protein sequence ID" value="MDO9712871.1"/>
    <property type="molecule type" value="Genomic_DNA"/>
</dbReference>
<dbReference type="Pfam" id="PF03401">
    <property type="entry name" value="TctC"/>
    <property type="match status" value="1"/>
</dbReference>
<reference evidence="3 4" key="1">
    <citation type="submission" date="2023-08" db="EMBL/GenBank/DDBJ databases">
        <title>The draft genome sequence of Paracraurococcus sp. LOR1-02.</title>
        <authorList>
            <person name="Kingkaew E."/>
            <person name="Tanasupawat S."/>
        </authorList>
    </citation>
    <scope>NUCLEOTIDE SEQUENCE [LARGE SCALE GENOMIC DNA]</scope>
    <source>
        <strain evidence="3 4">LOR1-02</strain>
    </source>
</reference>
<evidence type="ECO:0000313" key="3">
    <source>
        <dbReference type="EMBL" id="MDO9712871.1"/>
    </source>
</evidence>
<keyword evidence="4" id="KW-1185">Reference proteome</keyword>
<dbReference type="Gene3D" id="3.40.190.150">
    <property type="entry name" value="Bordetella uptake gene, domain 1"/>
    <property type="match status" value="1"/>
</dbReference>
<evidence type="ECO:0000256" key="2">
    <source>
        <dbReference type="SAM" id="SignalP"/>
    </source>
</evidence>
<dbReference type="InterPro" id="IPR005064">
    <property type="entry name" value="BUG"/>
</dbReference>
<dbReference type="PANTHER" id="PTHR42928">
    <property type="entry name" value="TRICARBOXYLATE-BINDING PROTEIN"/>
    <property type="match status" value="1"/>
</dbReference>
<feature type="chain" id="PRO_5045881049" evidence="2">
    <location>
        <begin position="19"/>
        <end position="324"/>
    </location>
</feature>
<proteinExistence type="inferred from homology"/>